<organism evidence="1 2">
    <name type="scientific">Krasilnikovia cinnamomea</name>
    <dbReference type="NCBI Taxonomy" id="349313"/>
    <lineage>
        <taxon>Bacteria</taxon>
        <taxon>Bacillati</taxon>
        <taxon>Actinomycetota</taxon>
        <taxon>Actinomycetes</taxon>
        <taxon>Micromonosporales</taxon>
        <taxon>Micromonosporaceae</taxon>
        <taxon>Krasilnikovia</taxon>
    </lineage>
</organism>
<evidence type="ECO:0000313" key="1">
    <source>
        <dbReference type="EMBL" id="RZU51195.1"/>
    </source>
</evidence>
<dbReference type="RefSeq" id="WP_242624888.1">
    <property type="nucleotide sequence ID" value="NZ_SHKY01000001.1"/>
</dbReference>
<dbReference type="InterPro" id="IPR048000">
    <property type="entry name" value="TnsA-like"/>
</dbReference>
<name>A0A4Q7ZLK5_9ACTN</name>
<dbReference type="EMBL" id="SHKY01000001">
    <property type="protein sequence ID" value="RZU51195.1"/>
    <property type="molecule type" value="Genomic_DNA"/>
</dbReference>
<evidence type="ECO:0008006" key="3">
    <source>
        <dbReference type="Google" id="ProtNLM"/>
    </source>
</evidence>
<proteinExistence type="predicted"/>
<comment type="caution">
    <text evidence="1">The sequence shown here is derived from an EMBL/GenBank/DDBJ whole genome shotgun (WGS) entry which is preliminary data.</text>
</comment>
<accession>A0A4Q7ZLK5</accession>
<keyword evidence="2" id="KW-1185">Reference proteome</keyword>
<protein>
    <recommendedName>
        <fullName evidence="3">TnsA endonuclease-like protein</fullName>
    </recommendedName>
</protein>
<gene>
    <name evidence="1" type="ORF">EV385_3001</name>
</gene>
<dbReference type="AlphaFoldDB" id="A0A4Q7ZLK5"/>
<reference evidence="1 2" key="1">
    <citation type="submission" date="2019-02" db="EMBL/GenBank/DDBJ databases">
        <title>Sequencing the genomes of 1000 actinobacteria strains.</title>
        <authorList>
            <person name="Klenk H.-P."/>
        </authorList>
    </citation>
    <scope>NUCLEOTIDE SEQUENCE [LARGE SCALE GENOMIC DNA]</scope>
    <source>
        <strain evidence="1 2">DSM 45162</strain>
    </source>
</reference>
<sequence length="263" mass="29142">MSVVVDVCVVMSAPAGAASWMPGPEFSLAYLEGCEGGIRECRVPLAVGWTAPFETVAPVRDFPSYQGQRSFSGSWWAATTREFVGFESWLERDRIMLLDFSPQVTGIASQPFWLIWPTGDRQRRHAPDLFARLSNGTGLVIDVRPDDRIEPKDAEAFAMTAVACEQVGWRYQRLGAVDPVLLANVRWLAGYRHPRCLNLRHADDLRRVFAQPVPLLAAAEEVGDRIAVLPTLFHLLWSGTLVADVETAPLSAATTVTAHWTPR</sequence>
<dbReference type="Proteomes" id="UP000292564">
    <property type="component" value="Unassembled WGS sequence"/>
</dbReference>
<dbReference type="NCBIfam" id="NF033179">
    <property type="entry name" value="TnsA_like_Actin"/>
    <property type="match status" value="1"/>
</dbReference>
<evidence type="ECO:0000313" key="2">
    <source>
        <dbReference type="Proteomes" id="UP000292564"/>
    </source>
</evidence>